<dbReference type="OrthoDB" id="42728at2759"/>
<dbReference type="GO" id="GO:0003735">
    <property type="term" value="F:structural constituent of ribosome"/>
    <property type="evidence" value="ECO:0007669"/>
    <property type="project" value="InterPro"/>
</dbReference>
<accession>A0A9K3PC28</accession>
<evidence type="ECO:0000256" key="2">
    <source>
        <dbReference type="SAM" id="SignalP"/>
    </source>
</evidence>
<reference evidence="3" key="1">
    <citation type="journal article" date="2021" name="Sci. Rep.">
        <title>Diploid genomic architecture of Nitzschia inconspicua, an elite biomass production diatom.</title>
        <authorList>
            <person name="Oliver A."/>
            <person name="Podell S."/>
            <person name="Pinowska A."/>
            <person name="Traller J.C."/>
            <person name="Smith S.R."/>
            <person name="McClure R."/>
            <person name="Beliaev A."/>
            <person name="Bohutskyi P."/>
            <person name="Hill E.A."/>
            <person name="Rabines A."/>
            <person name="Zheng H."/>
            <person name="Allen L.Z."/>
            <person name="Kuo A."/>
            <person name="Grigoriev I.V."/>
            <person name="Allen A.E."/>
            <person name="Hazlebeck D."/>
            <person name="Allen E.E."/>
        </authorList>
    </citation>
    <scope>NUCLEOTIDE SEQUENCE</scope>
    <source>
        <strain evidence="3">Hildebrandi</strain>
    </source>
</reference>
<feature type="compositionally biased region" description="Basic residues" evidence="1">
    <location>
        <begin position="44"/>
        <end position="54"/>
    </location>
</feature>
<proteinExistence type="predicted"/>
<dbReference type="AlphaFoldDB" id="A0A9K3PC28"/>
<feature type="compositionally biased region" description="Polar residues" evidence="1">
    <location>
        <begin position="59"/>
        <end position="78"/>
    </location>
</feature>
<feature type="region of interest" description="Disordered" evidence="1">
    <location>
        <begin position="44"/>
        <end position="98"/>
    </location>
</feature>
<evidence type="ECO:0000313" key="3">
    <source>
        <dbReference type="EMBL" id="KAG7342162.1"/>
    </source>
</evidence>
<reference evidence="3" key="2">
    <citation type="submission" date="2021-04" db="EMBL/GenBank/DDBJ databases">
        <authorList>
            <person name="Podell S."/>
        </authorList>
    </citation>
    <scope>NUCLEOTIDE SEQUENCE</scope>
    <source>
        <strain evidence="3">Hildebrandi</strain>
    </source>
</reference>
<protein>
    <submittedName>
        <fullName evidence="3">Uncharacterized protein</fullName>
    </submittedName>
</protein>
<comment type="caution">
    <text evidence="3">The sequence shown here is derived from an EMBL/GenBank/DDBJ whole genome shotgun (WGS) entry which is preliminary data.</text>
</comment>
<dbReference type="EMBL" id="JAGRRH010000010">
    <property type="protein sequence ID" value="KAG7363334.1"/>
    <property type="molecule type" value="Genomic_DNA"/>
</dbReference>
<sequence length="98" mass="10759">MMKSILLFLGLVVVSATAFAPQLFGVRETQTICFAKHVNDKAARWAKAKRPRKSRPSDINRTPTTYAIHSFQKPSEYTISDEPASPMPKPSAPAATQG</sequence>
<dbReference type="EMBL" id="JAGRRH010000025">
    <property type="protein sequence ID" value="KAG7342162.1"/>
    <property type="molecule type" value="Genomic_DNA"/>
</dbReference>
<dbReference type="InterPro" id="IPR020526">
    <property type="entry name" value="Ribosomal_cL38"/>
</dbReference>
<feature type="signal peptide" evidence="2">
    <location>
        <begin position="1"/>
        <end position="16"/>
    </location>
</feature>
<dbReference type="Proteomes" id="UP000693970">
    <property type="component" value="Unassembled WGS sequence"/>
</dbReference>
<name>A0A9K3PC28_9STRA</name>
<feature type="chain" id="PRO_5039882996" evidence="2">
    <location>
        <begin position="17"/>
        <end position="98"/>
    </location>
</feature>
<dbReference type="GO" id="GO:0005840">
    <property type="term" value="C:ribosome"/>
    <property type="evidence" value="ECO:0007669"/>
    <property type="project" value="InterPro"/>
</dbReference>
<dbReference type="Pfam" id="PF17257">
    <property type="entry name" value="DUF5323"/>
    <property type="match status" value="1"/>
</dbReference>
<dbReference type="GO" id="GO:0006412">
    <property type="term" value="P:translation"/>
    <property type="evidence" value="ECO:0007669"/>
    <property type="project" value="InterPro"/>
</dbReference>
<keyword evidence="5" id="KW-1185">Reference proteome</keyword>
<evidence type="ECO:0000313" key="4">
    <source>
        <dbReference type="EMBL" id="KAG7363334.1"/>
    </source>
</evidence>
<evidence type="ECO:0000313" key="5">
    <source>
        <dbReference type="Proteomes" id="UP000693970"/>
    </source>
</evidence>
<organism evidence="3 5">
    <name type="scientific">Nitzschia inconspicua</name>
    <dbReference type="NCBI Taxonomy" id="303405"/>
    <lineage>
        <taxon>Eukaryota</taxon>
        <taxon>Sar</taxon>
        <taxon>Stramenopiles</taxon>
        <taxon>Ochrophyta</taxon>
        <taxon>Bacillariophyta</taxon>
        <taxon>Bacillariophyceae</taxon>
        <taxon>Bacillariophycidae</taxon>
        <taxon>Bacillariales</taxon>
        <taxon>Bacillariaceae</taxon>
        <taxon>Nitzschia</taxon>
    </lineage>
</organism>
<evidence type="ECO:0000256" key="1">
    <source>
        <dbReference type="SAM" id="MobiDB-lite"/>
    </source>
</evidence>
<gene>
    <name evidence="3" type="ORF">IV203_007254</name>
    <name evidence="4" type="ORF">IV203_026694</name>
</gene>
<dbReference type="GO" id="GO:0009507">
    <property type="term" value="C:chloroplast"/>
    <property type="evidence" value="ECO:0007669"/>
    <property type="project" value="InterPro"/>
</dbReference>
<dbReference type="GO" id="GO:0019843">
    <property type="term" value="F:rRNA binding"/>
    <property type="evidence" value="ECO:0007669"/>
    <property type="project" value="InterPro"/>
</dbReference>
<keyword evidence="2" id="KW-0732">Signal</keyword>